<sequence length="66" mass="7388">MTGETADRLIVPYEEARIALGGIGRTTMHELVNRNELVRVKIGRRAFITAKSIEDYVDRLSTAEIA</sequence>
<evidence type="ECO:0000313" key="1">
    <source>
        <dbReference type="EMBL" id="BBY15755.1"/>
    </source>
</evidence>
<evidence type="ECO:0008006" key="3">
    <source>
        <dbReference type="Google" id="ProtNLM"/>
    </source>
</evidence>
<gene>
    <name evidence="1" type="ORF">MLIT_13470</name>
</gene>
<proteinExistence type="predicted"/>
<dbReference type="EMBL" id="AP022586">
    <property type="protein sequence ID" value="BBY15755.1"/>
    <property type="molecule type" value="Genomic_DNA"/>
</dbReference>
<dbReference type="RefSeq" id="WP_197906164.1">
    <property type="nucleotide sequence ID" value="NZ_AP022586.1"/>
</dbReference>
<dbReference type="AlphaFoldDB" id="A0AAD1II52"/>
<keyword evidence="2" id="KW-1185">Reference proteome</keyword>
<dbReference type="Proteomes" id="UP000466607">
    <property type="component" value="Chromosome"/>
</dbReference>
<reference evidence="1 2" key="1">
    <citation type="journal article" date="2019" name="Emerg. Microbes Infect.">
        <title>Comprehensive subspecies identification of 175 nontuberculous mycobacteria species based on 7547 genomic profiles.</title>
        <authorList>
            <person name="Matsumoto Y."/>
            <person name="Kinjo T."/>
            <person name="Motooka D."/>
            <person name="Nabeya D."/>
            <person name="Jung N."/>
            <person name="Uechi K."/>
            <person name="Horii T."/>
            <person name="Iida T."/>
            <person name="Fujita J."/>
            <person name="Nakamura S."/>
        </authorList>
    </citation>
    <scope>NUCLEOTIDE SEQUENCE [LARGE SCALE GENOMIC DNA]</scope>
    <source>
        <strain evidence="1 2">JCM 17423</strain>
    </source>
</reference>
<accession>A0AAD1II52</accession>
<protein>
    <recommendedName>
        <fullName evidence="3">Helix-turn-helix domain-containing protein</fullName>
    </recommendedName>
</protein>
<organism evidence="1 2">
    <name type="scientific">Mycolicibacterium litorale</name>
    <dbReference type="NCBI Taxonomy" id="758802"/>
    <lineage>
        <taxon>Bacteria</taxon>
        <taxon>Bacillati</taxon>
        <taxon>Actinomycetota</taxon>
        <taxon>Actinomycetes</taxon>
        <taxon>Mycobacteriales</taxon>
        <taxon>Mycobacteriaceae</taxon>
        <taxon>Mycolicibacterium</taxon>
    </lineage>
</organism>
<evidence type="ECO:0000313" key="2">
    <source>
        <dbReference type="Proteomes" id="UP000466607"/>
    </source>
</evidence>
<name>A0AAD1II52_9MYCO</name>